<sequence length="175" mass="19618">MEFLSMSREEVQLRLAEVDKVNVGAAILQQEESGPTVLLLKRNPTEKYYPDVFELPGGKFDATDGTVHDEIIREIFEETQLAVVEVISPLSRITYTTEKLEKSPTDQGTTVRRRAVQLSYVVKVTGNNFRANKEEHSCGIWASCDHLDEIPITSDMKALVLEALELARAHTASNK</sequence>
<dbReference type="InterPro" id="IPR000086">
    <property type="entry name" value="NUDIX_hydrolase_dom"/>
</dbReference>
<gene>
    <name evidence="2" type="ORF">GQ607_009114</name>
</gene>
<feature type="domain" description="Nudix hydrolase" evidence="1">
    <location>
        <begin position="18"/>
        <end position="164"/>
    </location>
</feature>
<dbReference type="SUPFAM" id="SSF55811">
    <property type="entry name" value="Nudix"/>
    <property type="match status" value="1"/>
</dbReference>
<dbReference type="Pfam" id="PF00293">
    <property type="entry name" value="NUDIX"/>
    <property type="match status" value="1"/>
</dbReference>
<reference evidence="2 3" key="1">
    <citation type="submission" date="2019-12" db="EMBL/GenBank/DDBJ databases">
        <title>A genome sequence resource for the geographically widespread anthracnose pathogen Colletotrichum asianum.</title>
        <authorList>
            <person name="Meng Y."/>
        </authorList>
    </citation>
    <scope>NUCLEOTIDE SEQUENCE [LARGE SCALE GENOMIC DNA]</scope>
    <source>
        <strain evidence="2 3">ICMP 18580</strain>
    </source>
</reference>
<dbReference type="PANTHER" id="PTHR43736">
    <property type="entry name" value="ADP-RIBOSE PYROPHOSPHATASE"/>
    <property type="match status" value="1"/>
</dbReference>
<proteinExistence type="predicted"/>
<evidence type="ECO:0000259" key="1">
    <source>
        <dbReference type="PROSITE" id="PS51462"/>
    </source>
</evidence>
<dbReference type="EMBL" id="WOWK01000050">
    <property type="protein sequence ID" value="KAF0323668.1"/>
    <property type="molecule type" value="Genomic_DNA"/>
</dbReference>
<protein>
    <submittedName>
        <fullName evidence="2">MutT family protein</fullName>
    </submittedName>
</protein>
<dbReference type="PROSITE" id="PS51462">
    <property type="entry name" value="NUDIX"/>
    <property type="match status" value="1"/>
</dbReference>
<organism evidence="2 3">
    <name type="scientific">Colletotrichum asianum</name>
    <dbReference type="NCBI Taxonomy" id="702518"/>
    <lineage>
        <taxon>Eukaryota</taxon>
        <taxon>Fungi</taxon>
        <taxon>Dikarya</taxon>
        <taxon>Ascomycota</taxon>
        <taxon>Pezizomycotina</taxon>
        <taxon>Sordariomycetes</taxon>
        <taxon>Hypocreomycetidae</taxon>
        <taxon>Glomerellales</taxon>
        <taxon>Glomerellaceae</taxon>
        <taxon>Colletotrichum</taxon>
        <taxon>Colletotrichum gloeosporioides species complex</taxon>
    </lineage>
</organism>
<keyword evidence="3" id="KW-1185">Reference proteome</keyword>
<comment type="caution">
    <text evidence="2">The sequence shown here is derived from an EMBL/GenBank/DDBJ whole genome shotgun (WGS) entry which is preliminary data.</text>
</comment>
<evidence type="ECO:0000313" key="2">
    <source>
        <dbReference type="EMBL" id="KAF0323668.1"/>
    </source>
</evidence>
<name>A0A8H3W992_9PEZI</name>
<dbReference type="Gene3D" id="3.90.79.10">
    <property type="entry name" value="Nucleoside Triphosphate Pyrophosphohydrolase"/>
    <property type="match status" value="1"/>
</dbReference>
<accession>A0A8H3W992</accession>
<dbReference type="AlphaFoldDB" id="A0A8H3W992"/>
<evidence type="ECO:0000313" key="3">
    <source>
        <dbReference type="Proteomes" id="UP000434172"/>
    </source>
</evidence>
<dbReference type="InterPro" id="IPR015797">
    <property type="entry name" value="NUDIX_hydrolase-like_dom_sf"/>
</dbReference>
<dbReference type="OrthoDB" id="276276at2759"/>
<dbReference type="PANTHER" id="PTHR43736:SF1">
    <property type="entry name" value="DIHYDRONEOPTERIN TRIPHOSPHATE DIPHOSPHATASE"/>
    <property type="match status" value="1"/>
</dbReference>
<dbReference type="Proteomes" id="UP000434172">
    <property type="component" value="Unassembled WGS sequence"/>
</dbReference>